<evidence type="ECO:0000256" key="8">
    <source>
        <dbReference type="PROSITE-ProRule" id="PRU00169"/>
    </source>
</evidence>
<dbReference type="GO" id="GO:0043565">
    <property type="term" value="F:sequence-specific DNA binding"/>
    <property type="evidence" value="ECO:0007669"/>
    <property type="project" value="InterPro"/>
</dbReference>
<evidence type="ECO:0000313" key="11">
    <source>
        <dbReference type="EMBL" id="TYP77127.1"/>
    </source>
</evidence>
<dbReference type="SMART" id="SM00448">
    <property type="entry name" value="REC"/>
    <property type="match status" value="1"/>
</dbReference>
<evidence type="ECO:0000256" key="2">
    <source>
        <dbReference type="ARBA" id="ARBA00022741"/>
    </source>
</evidence>
<dbReference type="Pfam" id="PF00072">
    <property type="entry name" value="Response_reg"/>
    <property type="match status" value="1"/>
</dbReference>
<keyword evidence="6" id="KW-0238">DNA-binding</keyword>
<proteinExistence type="predicted"/>
<dbReference type="PROSITE" id="PS00688">
    <property type="entry name" value="SIGMA54_INTERACT_3"/>
    <property type="match status" value="1"/>
</dbReference>
<evidence type="ECO:0000256" key="4">
    <source>
        <dbReference type="ARBA" id="ARBA00023012"/>
    </source>
</evidence>
<dbReference type="InterPro" id="IPR002078">
    <property type="entry name" value="Sigma_54_int"/>
</dbReference>
<keyword evidence="7" id="KW-0804">Transcription</keyword>
<evidence type="ECO:0000256" key="5">
    <source>
        <dbReference type="ARBA" id="ARBA00023015"/>
    </source>
</evidence>
<dbReference type="Pfam" id="PF00158">
    <property type="entry name" value="Sigma54_activat"/>
    <property type="match status" value="1"/>
</dbReference>
<dbReference type="GO" id="GO:0000160">
    <property type="term" value="P:phosphorelay signal transduction system"/>
    <property type="evidence" value="ECO:0007669"/>
    <property type="project" value="UniProtKB-KW"/>
</dbReference>
<organism evidence="11 12">
    <name type="scientific">Aquimarina intermedia</name>
    <dbReference type="NCBI Taxonomy" id="350814"/>
    <lineage>
        <taxon>Bacteria</taxon>
        <taxon>Pseudomonadati</taxon>
        <taxon>Bacteroidota</taxon>
        <taxon>Flavobacteriia</taxon>
        <taxon>Flavobacteriales</taxon>
        <taxon>Flavobacteriaceae</taxon>
        <taxon>Aquimarina</taxon>
    </lineage>
</organism>
<evidence type="ECO:0000256" key="1">
    <source>
        <dbReference type="ARBA" id="ARBA00022553"/>
    </source>
</evidence>
<dbReference type="InterPro" id="IPR027417">
    <property type="entry name" value="P-loop_NTPase"/>
</dbReference>
<dbReference type="InterPro" id="IPR001789">
    <property type="entry name" value="Sig_transdc_resp-reg_receiver"/>
</dbReference>
<evidence type="ECO:0000256" key="7">
    <source>
        <dbReference type="ARBA" id="ARBA00023163"/>
    </source>
</evidence>
<sequence>MSKILIVEDDVAFCTMLKTFLAKKNYEVTTAFSGSEASSKIQDHMYDVVLTDVRLPDRDGITLLKEIQQKDATTQVIIMTGYAEVNMAVTAIKQGAFDYVSKPFNPDTILQTIDSALKQEKQVAANNSTISQNKQEISQQLPKEKKKVVPSKKTDTSFVKGISDASKKLNEYVALVAPTKMSVLIIGDSGTGKEYIASSIHKASNRAEKPFIAVDCGAIPKEIASSEFFGHIKGSFTGAVNDKVGHFEAANGGTLFLDEIGNLSYELQVQLLRALQERKVKPVGSNKEIAVDIRVIAATNEDLSNAVKEGEFREDLYHRLNEFSIKVPPLRERIEDLMLFANYFLEESNDELEKSVVGFEDEVLESFKKYSWPGNLRELKNIVKRSVLLTQNDWVAQEVLPSDIAHATATTKNTYGLFKNQNEQELILDALEKANGNKAKAARMLSIDRKTLYNKLKQYDISL</sequence>
<dbReference type="CDD" id="cd00009">
    <property type="entry name" value="AAA"/>
    <property type="match status" value="1"/>
</dbReference>
<dbReference type="InterPro" id="IPR003593">
    <property type="entry name" value="AAA+_ATPase"/>
</dbReference>
<feature type="domain" description="Sigma-54 factor interaction" evidence="9">
    <location>
        <begin position="159"/>
        <end position="388"/>
    </location>
</feature>
<dbReference type="SUPFAM" id="SSF52172">
    <property type="entry name" value="CheY-like"/>
    <property type="match status" value="1"/>
</dbReference>
<dbReference type="Gene3D" id="3.40.50.300">
    <property type="entry name" value="P-loop containing nucleotide triphosphate hydrolases"/>
    <property type="match status" value="1"/>
</dbReference>
<feature type="modified residue" description="4-aspartylphosphate" evidence="8">
    <location>
        <position position="52"/>
    </location>
</feature>
<name>A0A5S5CCR8_9FLAO</name>
<dbReference type="InterPro" id="IPR025662">
    <property type="entry name" value="Sigma_54_int_dom_ATP-bd_1"/>
</dbReference>
<reference evidence="11 12" key="1">
    <citation type="submission" date="2019-07" db="EMBL/GenBank/DDBJ databases">
        <title>Genomic Encyclopedia of Archaeal and Bacterial Type Strains, Phase II (KMG-II): from individual species to whole genera.</title>
        <authorList>
            <person name="Goeker M."/>
        </authorList>
    </citation>
    <scope>NUCLEOTIDE SEQUENCE [LARGE SCALE GENOMIC DNA]</scope>
    <source>
        <strain evidence="11 12">DSM 17527</strain>
    </source>
</reference>
<dbReference type="InterPro" id="IPR025944">
    <property type="entry name" value="Sigma_54_int_dom_CS"/>
</dbReference>
<dbReference type="InterPro" id="IPR025943">
    <property type="entry name" value="Sigma_54_int_dom_ATP-bd_2"/>
</dbReference>
<dbReference type="PROSITE" id="PS50110">
    <property type="entry name" value="RESPONSE_REGULATORY"/>
    <property type="match status" value="1"/>
</dbReference>
<keyword evidence="1 8" id="KW-0597">Phosphoprotein</keyword>
<evidence type="ECO:0000259" key="9">
    <source>
        <dbReference type="PROSITE" id="PS50045"/>
    </source>
</evidence>
<keyword evidence="2" id="KW-0547">Nucleotide-binding</keyword>
<dbReference type="Gene3D" id="1.10.10.60">
    <property type="entry name" value="Homeodomain-like"/>
    <property type="match status" value="1"/>
</dbReference>
<evidence type="ECO:0000256" key="3">
    <source>
        <dbReference type="ARBA" id="ARBA00022840"/>
    </source>
</evidence>
<accession>A0A5S5CCR8</accession>
<keyword evidence="5" id="KW-0805">Transcription regulation</keyword>
<dbReference type="Proteomes" id="UP000324376">
    <property type="component" value="Unassembled WGS sequence"/>
</dbReference>
<dbReference type="InterPro" id="IPR009057">
    <property type="entry name" value="Homeodomain-like_sf"/>
</dbReference>
<keyword evidence="3" id="KW-0067">ATP-binding</keyword>
<dbReference type="Pfam" id="PF25601">
    <property type="entry name" value="AAA_lid_14"/>
    <property type="match status" value="1"/>
</dbReference>
<evidence type="ECO:0000256" key="6">
    <source>
        <dbReference type="ARBA" id="ARBA00023125"/>
    </source>
</evidence>
<dbReference type="RefSeq" id="WP_148781148.1">
    <property type="nucleotide sequence ID" value="NZ_VNHU01000001.1"/>
</dbReference>
<feature type="domain" description="Response regulatory" evidence="10">
    <location>
        <begin position="3"/>
        <end position="117"/>
    </location>
</feature>
<dbReference type="Gene3D" id="1.10.8.60">
    <property type="match status" value="1"/>
</dbReference>
<dbReference type="PANTHER" id="PTHR32071">
    <property type="entry name" value="TRANSCRIPTIONAL REGULATORY PROTEIN"/>
    <property type="match status" value="1"/>
</dbReference>
<dbReference type="SUPFAM" id="SSF52540">
    <property type="entry name" value="P-loop containing nucleoside triphosphate hydrolases"/>
    <property type="match status" value="1"/>
</dbReference>
<keyword evidence="12" id="KW-1185">Reference proteome</keyword>
<dbReference type="InterPro" id="IPR002197">
    <property type="entry name" value="HTH_Fis"/>
</dbReference>
<dbReference type="FunFam" id="3.40.50.2300:FF:000018">
    <property type="entry name" value="DNA-binding transcriptional regulator NtrC"/>
    <property type="match status" value="1"/>
</dbReference>
<dbReference type="PROSITE" id="PS50045">
    <property type="entry name" value="SIGMA54_INTERACT_4"/>
    <property type="match status" value="1"/>
</dbReference>
<dbReference type="Pfam" id="PF02954">
    <property type="entry name" value="HTH_8"/>
    <property type="match status" value="1"/>
</dbReference>
<gene>
    <name evidence="11" type="ORF">BD809_101275</name>
</gene>
<dbReference type="SMART" id="SM00382">
    <property type="entry name" value="AAA"/>
    <property type="match status" value="1"/>
</dbReference>
<dbReference type="PROSITE" id="PS00676">
    <property type="entry name" value="SIGMA54_INTERACT_2"/>
    <property type="match status" value="1"/>
</dbReference>
<dbReference type="PANTHER" id="PTHR32071:SF81">
    <property type="entry name" value="PROPIONATE CATABOLISM OPERON REGULATORY PROTEIN"/>
    <property type="match status" value="1"/>
</dbReference>
<dbReference type="GO" id="GO:0006355">
    <property type="term" value="P:regulation of DNA-templated transcription"/>
    <property type="evidence" value="ECO:0007669"/>
    <property type="project" value="InterPro"/>
</dbReference>
<dbReference type="EMBL" id="VNHU01000001">
    <property type="protein sequence ID" value="TYP77127.1"/>
    <property type="molecule type" value="Genomic_DNA"/>
</dbReference>
<protein>
    <submittedName>
        <fullName evidence="11">Two-component system response regulator HydG</fullName>
    </submittedName>
</protein>
<dbReference type="GO" id="GO:0005524">
    <property type="term" value="F:ATP binding"/>
    <property type="evidence" value="ECO:0007669"/>
    <property type="project" value="UniProtKB-KW"/>
</dbReference>
<evidence type="ECO:0000259" key="10">
    <source>
        <dbReference type="PROSITE" id="PS50110"/>
    </source>
</evidence>
<dbReference type="InterPro" id="IPR011006">
    <property type="entry name" value="CheY-like_superfamily"/>
</dbReference>
<dbReference type="PROSITE" id="PS00675">
    <property type="entry name" value="SIGMA54_INTERACT_1"/>
    <property type="match status" value="1"/>
</dbReference>
<dbReference type="FunFam" id="3.40.50.300:FF:000006">
    <property type="entry name" value="DNA-binding transcriptional regulator NtrC"/>
    <property type="match status" value="1"/>
</dbReference>
<dbReference type="Gene3D" id="3.40.50.2300">
    <property type="match status" value="1"/>
</dbReference>
<keyword evidence="4" id="KW-0902">Two-component regulatory system</keyword>
<dbReference type="SUPFAM" id="SSF46689">
    <property type="entry name" value="Homeodomain-like"/>
    <property type="match status" value="1"/>
</dbReference>
<comment type="caution">
    <text evidence="11">The sequence shown here is derived from an EMBL/GenBank/DDBJ whole genome shotgun (WGS) entry which is preliminary data.</text>
</comment>
<dbReference type="PRINTS" id="PR01590">
    <property type="entry name" value="HTHFIS"/>
</dbReference>
<evidence type="ECO:0000313" key="12">
    <source>
        <dbReference type="Proteomes" id="UP000324376"/>
    </source>
</evidence>
<dbReference type="OrthoDB" id="5401077at2"/>
<dbReference type="InterPro" id="IPR058031">
    <property type="entry name" value="AAA_lid_NorR"/>
</dbReference>
<dbReference type="AlphaFoldDB" id="A0A5S5CCR8"/>